<keyword evidence="7" id="KW-1185">Reference proteome</keyword>
<comment type="similarity">
    <text evidence="2">Belongs to the iron-containing alcohol dehydrogenase family.</text>
</comment>
<dbReference type="GO" id="GO:1990002">
    <property type="term" value="F:methylglyoxal reductase (NADPH) (acetol producing) activity"/>
    <property type="evidence" value="ECO:0007669"/>
    <property type="project" value="TreeGrafter"/>
</dbReference>
<evidence type="ECO:0000313" key="7">
    <source>
        <dbReference type="Proteomes" id="UP000002608"/>
    </source>
</evidence>
<dbReference type="GO" id="GO:0046872">
    <property type="term" value="F:metal ion binding"/>
    <property type="evidence" value="ECO:0007669"/>
    <property type="project" value="InterPro"/>
</dbReference>
<dbReference type="OrthoDB" id="9815791at2"/>
<evidence type="ECO:0000256" key="3">
    <source>
        <dbReference type="ARBA" id="ARBA00023002"/>
    </source>
</evidence>
<dbReference type="EMBL" id="CP000851">
    <property type="protein sequence ID" value="ABV89235.1"/>
    <property type="molecule type" value="Genomic_DNA"/>
</dbReference>
<dbReference type="KEGG" id="spl:Spea_3925"/>
<dbReference type="AlphaFoldDB" id="A8H9J8"/>
<dbReference type="Pfam" id="PF25137">
    <property type="entry name" value="ADH_Fe_C"/>
    <property type="match status" value="1"/>
</dbReference>
<dbReference type="Pfam" id="PF00465">
    <property type="entry name" value="Fe-ADH"/>
    <property type="match status" value="1"/>
</dbReference>
<accession>A8H9J8</accession>
<dbReference type="Proteomes" id="UP000002608">
    <property type="component" value="Chromosome"/>
</dbReference>
<dbReference type="HOGENOM" id="CLU_007207_0_4_6"/>
<feature type="domain" description="Alcohol dehydrogenase iron-type/glycerol dehydrogenase GldA" evidence="4">
    <location>
        <begin position="9"/>
        <end position="175"/>
    </location>
</feature>
<sequence>MYSFDYYNPTHICFGEGKIAELDNLVPPDAKVLVLFGGNSARSTGTLDEVKAALKQRNVVEFGGIEANPTYETLMQAVEVVKQQNIDFLLAVGGGSVIDGTKFVAAATLFEGEPWDILLSWGANVTQAMPFGTVLTLPATGSEMNSASVVTRKSLQAKLSFMSNHVFPKFSVLDPSKTFTLPERQVANGVVDAFIHITEQYLNYPVNAPVQDRFAEGLLQTLIELGPKALSEPKDFDVRANLMWVAAMALSGVIGKGVPHDWATHMIGHEITVLYGVDHARTIAMILPGMLDVRREGKQEKLLQYADRVWGINQGSKDEIIDEAIEKTREFFEAMGIKTRLSDYDLDSSSINEIINKLEAHGMTALGEKQDVDLAMSRKILERNL</sequence>
<dbReference type="PANTHER" id="PTHR43633:SF1">
    <property type="entry name" value="ALCOHOL DEHYDROGENASE YQHD"/>
    <property type="match status" value="1"/>
</dbReference>
<dbReference type="FunFam" id="1.20.1090.10:FF:000005">
    <property type="entry name" value="Alcohol dehydrogenase YqhD"/>
    <property type="match status" value="1"/>
</dbReference>
<dbReference type="Gene3D" id="1.20.1090.10">
    <property type="entry name" value="Dehydroquinate synthase-like - alpha domain"/>
    <property type="match status" value="1"/>
</dbReference>
<evidence type="ECO:0000256" key="1">
    <source>
        <dbReference type="ARBA" id="ARBA00001962"/>
    </source>
</evidence>
<feature type="domain" description="Fe-containing alcohol dehydrogenase-like C-terminal" evidence="5">
    <location>
        <begin position="187"/>
        <end position="356"/>
    </location>
</feature>
<dbReference type="PROSITE" id="PS00913">
    <property type="entry name" value="ADH_IRON_1"/>
    <property type="match status" value="1"/>
</dbReference>
<protein>
    <submittedName>
        <fullName evidence="6">Iron-containing alcohol dehydrogenase</fullName>
    </submittedName>
</protein>
<proteinExistence type="inferred from homology"/>
<dbReference type="SUPFAM" id="SSF56796">
    <property type="entry name" value="Dehydroquinate synthase-like"/>
    <property type="match status" value="1"/>
</dbReference>
<dbReference type="InterPro" id="IPR001670">
    <property type="entry name" value="ADH_Fe/GldA"/>
</dbReference>
<gene>
    <name evidence="6" type="ordered locus">Spea_3925</name>
</gene>
<dbReference type="CDD" id="cd08187">
    <property type="entry name" value="BDH"/>
    <property type="match status" value="1"/>
</dbReference>
<evidence type="ECO:0000259" key="5">
    <source>
        <dbReference type="Pfam" id="PF25137"/>
    </source>
</evidence>
<dbReference type="eggNOG" id="COG1979">
    <property type="taxonomic scope" value="Bacteria"/>
</dbReference>
<dbReference type="InterPro" id="IPR056798">
    <property type="entry name" value="ADH_Fe_C"/>
</dbReference>
<dbReference type="FunFam" id="3.40.50.1970:FF:000003">
    <property type="entry name" value="Alcohol dehydrogenase, iron-containing"/>
    <property type="match status" value="1"/>
</dbReference>
<comment type="cofactor">
    <cofactor evidence="1">
        <name>Fe cation</name>
        <dbReference type="ChEBI" id="CHEBI:24875"/>
    </cofactor>
</comment>
<name>A8H9J8_SHEPA</name>
<dbReference type="GO" id="GO:1990362">
    <property type="term" value="F:butanol dehydrogenase (NAD+) activity"/>
    <property type="evidence" value="ECO:0007669"/>
    <property type="project" value="InterPro"/>
</dbReference>
<organism evidence="6 7">
    <name type="scientific">Shewanella pealeana (strain ATCC 700345 / ANG-SQ1)</name>
    <dbReference type="NCBI Taxonomy" id="398579"/>
    <lineage>
        <taxon>Bacteria</taxon>
        <taxon>Pseudomonadati</taxon>
        <taxon>Pseudomonadota</taxon>
        <taxon>Gammaproteobacteria</taxon>
        <taxon>Alteromonadales</taxon>
        <taxon>Shewanellaceae</taxon>
        <taxon>Shewanella</taxon>
    </lineage>
</organism>
<evidence type="ECO:0000259" key="4">
    <source>
        <dbReference type="Pfam" id="PF00465"/>
    </source>
</evidence>
<dbReference type="GO" id="GO:0008106">
    <property type="term" value="F:alcohol dehydrogenase (NADP+) activity"/>
    <property type="evidence" value="ECO:0007669"/>
    <property type="project" value="TreeGrafter"/>
</dbReference>
<keyword evidence="3" id="KW-0560">Oxidoreductase</keyword>
<dbReference type="PANTHER" id="PTHR43633">
    <property type="entry name" value="ALCOHOL DEHYDROGENASE YQHD"/>
    <property type="match status" value="1"/>
</dbReference>
<dbReference type="InterPro" id="IPR044731">
    <property type="entry name" value="BDH-like"/>
</dbReference>
<dbReference type="InterPro" id="IPR018211">
    <property type="entry name" value="ADH_Fe_CS"/>
</dbReference>
<dbReference type="GO" id="GO:0005829">
    <property type="term" value="C:cytosol"/>
    <property type="evidence" value="ECO:0007669"/>
    <property type="project" value="TreeGrafter"/>
</dbReference>
<dbReference type="RefSeq" id="WP_012157116.1">
    <property type="nucleotide sequence ID" value="NC_009901.1"/>
</dbReference>
<evidence type="ECO:0000313" key="6">
    <source>
        <dbReference type="EMBL" id="ABV89235.1"/>
    </source>
</evidence>
<reference evidence="6 7" key="1">
    <citation type="submission" date="2007-10" db="EMBL/GenBank/DDBJ databases">
        <title>Complete sequence of Shewanella pealeana ATCC 700345.</title>
        <authorList>
            <consortium name="US DOE Joint Genome Institute"/>
            <person name="Copeland A."/>
            <person name="Lucas S."/>
            <person name="Lapidus A."/>
            <person name="Barry K."/>
            <person name="Glavina del Rio T."/>
            <person name="Dalin E."/>
            <person name="Tice H."/>
            <person name="Pitluck S."/>
            <person name="Chertkov O."/>
            <person name="Brettin T."/>
            <person name="Bruce D."/>
            <person name="Detter J.C."/>
            <person name="Han C."/>
            <person name="Schmutz J."/>
            <person name="Larimer F."/>
            <person name="Land M."/>
            <person name="Hauser L."/>
            <person name="Kyrpides N."/>
            <person name="Kim E."/>
            <person name="Zhao J.-S.Z."/>
            <person name="Manno D."/>
            <person name="Hawari J."/>
            <person name="Richardson P."/>
        </authorList>
    </citation>
    <scope>NUCLEOTIDE SEQUENCE [LARGE SCALE GENOMIC DNA]</scope>
    <source>
        <strain evidence="7">ATCC 700345 / ANG-SQ1</strain>
    </source>
</reference>
<evidence type="ECO:0000256" key="2">
    <source>
        <dbReference type="ARBA" id="ARBA00007358"/>
    </source>
</evidence>
<dbReference type="STRING" id="398579.Spea_3925"/>
<dbReference type="Gene3D" id="3.40.50.1970">
    <property type="match status" value="1"/>
</dbReference>